<protein>
    <recommendedName>
        <fullName evidence="3">DUF5655 domain-containing protein</fullName>
    </recommendedName>
</protein>
<dbReference type="Proteomes" id="UP000199208">
    <property type="component" value="Unassembled WGS sequence"/>
</dbReference>
<gene>
    <name evidence="1" type="ORF">SAMN03080599_00678</name>
</gene>
<dbReference type="EMBL" id="FMWL01000002">
    <property type="protein sequence ID" value="SCZ77229.1"/>
    <property type="molecule type" value="Genomic_DNA"/>
</dbReference>
<dbReference type="AlphaFoldDB" id="A0A1G5RV72"/>
<evidence type="ECO:0000313" key="1">
    <source>
        <dbReference type="EMBL" id="SCZ77229.1"/>
    </source>
</evidence>
<dbReference type="RefSeq" id="WP_092589461.1">
    <property type="nucleotide sequence ID" value="NZ_FMWL01000002.1"/>
</dbReference>
<evidence type="ECO:0000313" key="2">
    <source>
        <dbReference type="Proteomes" id="UP000199208"/>
    </source>
</evidence>
<dbReference type="STRING" id="1120920.SAMN03080599_00678"/>
<organism evidence="1 2">
    <name type="scientific">Acidaminobacter hydrogenoformans DSM 2784</name>
    <dbReference type="NCBI Taxonomy" id="1120920"/>
    <lineage>
        <taxon>Bacteria</taxon>
        <taxon>Bacillati</taxon>
        <taxon>Bacillota</taxon>
        <taxon>Clostridia</taxon>
        <taxon>Peptostreptococcales</taxon>
        <taxon>Acidaminobacteraceae</taxon>
        <taxon>Acidaminobacter</taxon>
    </lineage>
</organism>
<name>A0A1G5RV72_9FIRM</name>
<keyword evidence="2" id="KW-1185">Reference proteome</keyword>
<dbReference type="OrthoDB" id="9925890at2"/>
<evidence type="ECO:0008006" key="3">
    <source>
        <dbReference type="Google" id="ProtNLM"/>
    </source>
</evidence>
<sequence>MKGYRYRFNGHGFNLIKVISRIIGSNFEPVFFEDRVEFVNKDGAVFMTLFNDPDNIKLVFRVSVPKLEGVTEAHIETPDGHVNLWTYLGDKVEDAVFLSEIALANYNSHHETEA</sequence>
<accession>A0A1G5RV72</accession>
<proteinExistence type="predicted"/>
<reference evidence="1 2" key="1">
    <citation type="submission" date="2016-10" db="EMBL/GenBank/DDBJ databases">
        <authorList>
            <person name="de Groot N.N."/>
        </authorList>
    </citation>
    <scope>NUCLEOTIDE SEQUENCE [LARGE SCALE GENOMIC DNA]</scope>
    <source>
        <strain evidence="1 2">DSM 2784</strain>
    </source>
</reference>